<organism evidence="2 3">
    <name type="scientific">Ophiobolus disseminans</name>
    <dbReference type="NCBI Taxonomy" id="1469910"/>
    <lineage>
        <taxon>Eukaryota</taxon>
        <taxon>Fungi</taxon>
        <taxon>Dikarya</taxon>
        <taxon>Ascomycota</taxon>
        <taxon>Pezizomycotina</taxon>
        <taxon>Dothideomycetes</taxon>
        <taxon>Pleosporomycetidae</taxon>
        <taxon>Pleosporales</taxon>
        <taxon>Pleosporineae</taxon>
        <taxon>Phaeosphaeriaceae</taxon>
        <taxon>Ophiobolus</taxon>
    </lineage>
</organism>
<dbReference type="Proteomes" id="UP000799424">
    <property type="component" value="Unassembled WGS sequence"/>
</dbReference>
<evidence type="ECO:0000256" key="1">
    <source>
        <dbReference type="SAM" id="SignalP"/>
    </source>
</evidence>
<keyword evidence="1" id="KW-0732">Signal</keyword>
<name>A0A6A7AD28_9PLEO</name>
<gene>
    <name evidence="2" type="ORF">CC86DRAFT_167147</name>
</gene>
<keyword evidence="3" id="KW-1185">Reference proteome</keyword>
<dbReference type="AlphaFoldDB" id="A0A6A7AD28"/>
<evidence type="ECO:0000313" key="2">
    <source>
        <dbReference type="EMBL" id="KAF2830774.1"/>
    </source>
</evidence>
<dbReference type="EMBL" id="MU006219">
    <property type="protein sequence ID" value="KAF2830774.1"/>
    <property type="molecule type" value="Genomic_DNA"/>
</dbReference>
<evidence type="ECO:0000313" key="3">
    <source>
        <dbReference type="Proteomes" id="UP000799424"/>
    </source>
</evidence>
<protein>
    <submittedName>
        <fullName evidence="2">Uncharacterized protein</fullName>
    </submittedName>
</protein>
<feature type="signal peptide" evidence="1">
    <location>
        <begin position="1"/>
        <end position="16"/>
    </location>
</feature>
<dbReference type="OrthoDB" id="3515453at2759"/>
<feature type="chain" id="PRO_5025455154" evidence="1">
    <location>
        <begin position="17"/>
        <end position="204"/>
    </location>
</feature>
<proteinExistence type="predicted"/>
<accession>A0A6A7AD28</accession>
<reference evidence="2" key="1">
    <citation type="journal article" date="2020" name="Stud. Mycol.">
        <title>101 Dothideomycetes genomes: a test case for predicting lifestyles and emergence of pathogens.</title>
        <authorList>
            <person name="Haridas S."/>
            <person name="Albert R."/>
            <person name="Binder M."/>
            <person name="Bloem J."/>
            <person name="Labutti K."/>
            <person name="Salamov A."/>
            <person name="Andreopoulos B."/>
            <person name="Baker S."/>
            <person name="Barry K."/>
            <person name="Bills G."/>
            <person name="Bluhm B."/>
            <person name="Cannon C."/>
            <person name="Castanera R."/>
            <person name="Culley D."/>
            <person name="Daum C."/>
            <person name="Ezra D."/>
            <person name="Gonzalez J."/>
            <person name="Henrissat B."/>
            <person name="Kuo A."/>
            <person name="Liang C."/>
            <person name="Lipzen A."/>
            <person name="Lutzoni F."/>
            <person name="Magnuson J."/>
            <person name="Mondo S."/>
            <person name="Nolan M."/>
            <person name="Ohm R."/>
            <person name="Pangilinan J."/>
            <person name="Park H.-J."/>
            <person name="Ramirez L."/>
            <person name="Alfaro M."/>
            <person name="Sun H."/>
            <person name="Tritt A."/>
            <person name="Yoshinaga Y."/>
            <person name="Zwiers L.-H."/>
            <person name="Turgeon B."/>
            <person name="Goodwin S."/>
            <person name="Spatafora J."/>
            <person name="Crous P."/>
            <person name="Grigoriev I."/>
        </authorList>
    </citation>
    <scope>NUCLEOTIDE SEQUENCE</scope>
    <source>
        <strain evidence="2">CBS 113818</strain>
    </source>
</reference>
<sequence length="204" mass="22535">MKVAFSITALIAAVSAQSSQGYNVTSKPFQLLLHGNFSGVVNVCDVGANLRSLPTFCFYGNSVNLEPTDRTTFNLNSTIDAVAPSNRTDLGIPGILSWYQPIGNRGPPFPTALYFEHGDFDGFGNDDWTPIMRSDGSYRMKPDLFAFNNQDELVVFNSAETKRWFLCWHNFSGYQYNILVYGVGVGKPANPPCVPVGTIKRIFN</sequence>